<gene>
    <name evidence="8" type="ORF">FUA23_09805</name>
</gene>
<evidence type="ECO:0000256" key="1">
    <source>
        <dbReference type="ARBA" id="ARBA00010641"/>
    </source>
</evidence>
<evidence type="ECO:0000259" key="6">
    <source>
        <dbReference type="Pfam" id="PF04542"/>
    </source>
</evidence>
<name>A0A5C7FEF0_9BACT</name>
<keyword evidence="9" id="KW-1185">Reference proteome</keyword>
<dbReference type="InterPro" id="IPR013324">
    <property type="entry name" value="RNA_pol_sigma_r3/r4-like"/>
</dbReference>
<sequence length="188" mass="21708">MVSPCNKLLRPNVTRANTAIILDHYSSIITSVRDRLYRLALRVVNDADDAEDVVQDVLVKSWGQREKIVCLDNPPAWLLRMTKHQAIDRLRSARVRSARETEAAIPDHEARTPYRIAAANDTLSHVHRLLQQLPPDQRMVLHLREVEGMEYQEISEATDLSMQQVKTYLHRGRHKIRALLLKEKIVQP</sequence>
<dbReference type="Pfam" id="PF08281">
    <property type="entry name" value="Sigma70_r4_2"/>
    <property type="match status" value="1"/>
</dbReference>
<evidence type="ECO:0000313" key="9">
    <source>
        <dbReference type="Proteomes" id="UP000321907"/>
    </source>
</evidence>
<feature type="domain" description="RNA polymerase sigma-70 region 2" evidence="6">
    <location>
        <begin position="29"/>
        <end position="94"/>
    </location>
</feature>
<dbReference type="InterPro" id="IPR007627">
    <property type="entry name" value="RNA_pol_sigma70_r2"/>
</dbReference>
<feature type="domain" description="RNA polymerase sigma factor 70 region 4 type 2" evidence="7">
    <location>
        <begin position="126"/>
        <end position="175"/>
    </location>
</feature>
<dbReference type="Gene3D" id="1.10.10.10">
    <property type="entry name" value="Winged helix-like DNA-binding domain superfamily/Winged helix DNA-binding domain"/>
    <property type="match status" value="1"/>
</dbReference>
<dbReference type="Proteomes" id="UP000321907">
    <property type="component" value="Unassembled WGS sequence"/>
</dbReference>
<evidence type="ECO:0000313" key="8">
    <source>
        <dbReference type="EMBL" id="TXF89492.1"/>
    </source>
</evidence>
<dbReference type="CDD" id="cd06171">
    <property type="entry name" value="Sigma70_r4"/>
    <property type="match status" value="1"/>
</dbReference>
<dbReference type="InterPro" id="IPR014284">
    <property type="entry name" value="RNA_pol_sigma-70_dom"/>
</dbReference>
<reference evidence="8 9" key="1">
    <citation type="submission" date="2019-08" db="EMBL/GenBank/DDBJ databases">
        <title>Lewinella sp. strain SSH13 Genome sequencing and assembly.</title>
        <authorList>
            <person name="Kim I."/>
        </authorList>
    </citation>
    <scope>NUCLEOTIDE SEQUENCE [LARGE SCALE GENOMIC DNA]</scope>
    <source>
        <strain evidence="8 9">SSH13</strain>
    </source>
</reference>
<dbReference type="InterPro" id="IPR036388">
    <property type="entry name" value="WH-like_DNA-bd_sf"/>
</dbReference>
<comment type="caution">
    <text evidence="8">The sequence shown here is derived from an EMBL/GenBank/DDBJ whole genome shotgun (WGS) entry which is preliminary data.</text>
</comment>
<keyword evidence="3" id="KW-0731">Sigma factor</keyword>
<dbReference type="GO" id="GO:0006352">
    <property type="term" value="P:DNA-templated transcription initiation"/>
    <property type="evidence" value="ECO:0007669"/>
    <property type="project" value="InterPro"/>
</dbReference>
<dbReference type="EMBL" id="VOXD01000013">
    <property type="protein sequence ID" value="TXF89492.1"/>
    <property type="molecule type" value="Genomic_DNA"/>
</dbReference>
<dbReference type="InterPro" id="IPR013249">
    <property type="entry name" value="RNA_pol_sigma70_r4_t2"/>
</dbReference>
<dbReference type="Pfam" id="PF04542">
    <property type="entry name" value="Sigma70_r2"/>
    <property type="match status" value="1"/>
</dbReference>
<dbReference type="PANTHER" id="PTHR43133">
    <property type="entry name" value="RNA POLYMERASE ECF-TYPE SIGMA FACTO"/>
    <property type="match status" value="1"/>
</dbReference>
<dbReference type="Gene3D" id="1.10.1740.10">
    <property type="match status" value="1"/>
</dbReference>
<dbReference type="SUPFAM" id="SSF88659">
    <property type="entry name" value="Sigma3 and sigma4 domains of RNA polymerase sigma factors"/>
    <property type="match status" value="1"/>
</dbReference>
<evidence type="ECO:0000256" key="3">
    <source>
        <dbReference type="ARBA" id="ARBA00023082"/>
    </source>
</evidence>
<proteinExistence type="inferred from homology"/>
<evidence type="ECO:0000259" key="7">
    <source>
        <dbReference type="Pfam" id="PF08281"/>
    </source>
</evidence>
<organism evidence="8 9">
    <name type="scientific">Neolewinella aurantiaca</name>
    <dbReference type="NCBI Taxonomy" id="2602767"/>
    <lineage>
        <taxon>Bacteria</taxon>
        <taxon>Pseudomonadati</taxon>
        <taxon>Bacteroidota</taxon>
        <taxon>Saprospiria</taxon>
        <taxon>Saprospirales</taxon>
        <taxon>Lewinellaceae</taxon>
        <taxon>Neolewinella</taxon>
    </lineage>
</organism>
<keyword evidence="4" id="KW-0238">DNA-binding</keyword>
<accession>A0A5C7FEF0</accession>
<keyword evidence="5" id="KW-0804">Transcription</keyword>
<dbReference type="NCBIfam" id="TIGR02937">
    <property type="entry name" value="sigma70-ECF"/>
    <property type="match status" value="1"/>
</dbReference>
<evidence type="ECO:0000256" key="4">
    <source>
        <dbReference type="ARBA" id="ARBA00023125"/>
    </source>
</evidence>
<keyword evidence="2" id="KW-0805">Transcription regulation</keyword>
<dbReference type="GO" id="GO:0016987">
    <property type="term" value="F:sigma factor activity"/>
    <property type="evidence" value="ECO:0007669"/>
    <property type="project" value="UniProtKB-KW"/>
</dbReference>
<evidence type="ECO:0000256" key="5">
    <source>
        <dbReference type="ARBA" id="ARBA00023163"/>
    </source>
</evidence>
<dbReference type="SUPFAM" id="SSF88946">
    <property type="entry name" value="Sigma2 domain of RNA polymerase sigma factors"/>
    <property type="match status" value="1"/>
</dbReference>
<dbReference type="GO" id="GO:0003677">
    <property type="term" value="F:DNA binding"/>
    <property type="evidence" value="ECO:0007669"/>
    <property type="project" value="UniProtKB-KW"/>
</dbReference>
<dbReference type="AlphaFoldDB" id="A0A5C7FEF0"/>
<dbReference type="PANTHER" id="PTHR43133:SF8">
    <property type="entry name" value="RNA POLYMERASE SIGMA FACTOR HI_1459-RELATED"/>
    <property type="match status" value="1"/>
</dbReference>
<dbReference type="InterPro" id="IPR039425">
    <property type="entry name" value="RNA_pol_sigma-70-like"/>
</dbReference>
<evidence type="ECO:0000256" key="2">
    <source>
        <dbReference type="ARBA" id="ARBA00023015"/>
    </source>
</evidence>
<comment type="similarity">
    <text evidence="1">Belongs to the sigma-70 factor family. ECF subfamily.</text>
</comment>
<dbReference type="InterPro" id="IPR013325">
    <property type="entry name" value="RNA_pol_sigma_r2"/>
</dbReference>
<protein>
    <submittedName>
        <fullName evidence="8">RNA polymerase sigma factor</fullName>
    </submittedName>
</protein>
<dbReference type="OrthoDB" id="795989at2"/>